<evidence type="ECO:0000313" key="1">
    <source>
        <dbReference type="EMBL" id="KAJ1130679.1"/>
    </source>
</evidence>
<reference evidence="1" key="1">
    <citation type="journal article" date="2022" name="bioRxiv">
        <title>Sequencing and chromosome-scale assembly of the giantPleurodeles waltlgenome.</title>
        <authorList>
            <person name="Brown T."/>
            <person name="Elewa A."/>
            <person name="Iarovenko S."/>
            <person name="Subramanian E."/>
            <person name="Araus A.J."/>
            <person name="Petzold A."/>
            <person name="Susuki M."/>
            <person name="Suzuki K.-i.T."/>
            <person name="Hayashi T."/>
            <person name="Toyoda A."/>
            <person name="Oliveira C."/>
            <person name="Osipova E."/>
            <person name="Leigh N.D."/>
            <person name="Simon A."/>
            <person name="Yun M.H."/>
        </authorList>
    </citation>
    <scope>NUCLEOTIDE SEQUENCE</scope>
    <source>
        <strain evidence="1">20211129_DDA</strain>
        <tissue evidence="1">Liver</tissue>
    </source>
</reference>
<comment type="caution">
    <text evidence="1">The sequence shown here is derived from an EMBL/GenBank/DDBJ whole genome shotgun (WGS) entry which is preliminary data.</text>
</comment>
<accession>A0AAV7PS52</accession>
<gene>
    <name evidence="1" type="ORF">NDU88_009029</name>
</gene>
<protein>
    <submittedName>
        <fullName evidence="1">Uncharacterized protein</fullName>
    </submittedName>
</protein>
<dbReference type="AlphaFoldDB" id="A0AAV7PS52"/>
<proteinExistence type="predicted"/>
<sequence>MNERIVKIQEMHMSSLYAENMSLYFREAEGDIGLILLKLNDFGDVSELTADADVGADERGAGIAALQQRLVNALLWAPGSVTLGYQAVYRVEFVEPAEPAGRIS</sequence>
<dbReference type="Proteomes" id="UP001066276">
    <property type="component" value="Chromosome 7"/>
</dbReference>
<dbReference type="EMBL" id="JANPWB010000011">
    <property type="protein sequence ID" value="KAJ1130679.1"/>
    <property type="molecule type" value="Genomic_DNA"/>
</dbReference>
<keyword evidence="2" id="KW-1185">Reference proteome</keyword>
<name>A0AAV7PS52_PLEWA</name>
<evidence type="ECO:0000313" key="2">
    <source>
        <dbReference type="Proteomes" id="UP001066276"/>
    </source>
</evidence>
<organism evidence="1 2">
    <name type="scientific">Pleurodeles waltl</name>
    <name type="common">Iberian ribbed newt</name>
    <dbReference type="NCBI Taxonomy" id="8319"/>
    <lineage>
        <taxon>Eukaryota</taxon>
        <taxon>Metazoa</taxon>
        <taxon>Chordata</taxon>
        <taxon>Craniata</taxon>
        <taxon>Vertebrata</taxon>
        <taxon>Euteleostomi</taxon>
        <taxon>Amphibia</taxon>
        <taxon>Batrachia</taxon>
        <taxon>Caudata</taxon>
        <taxon>Salamandroidea</taxon>
        <taxon>Salamandridae</taxon>
        <taxon>Pleurodelinae</taxon>
        <taxon>Pleurodeles</taxon>
    </lineage>
</organism>